<comment type="caution">
    <text evidence="8">The sequence shown here is derived from an EMBL/GenBank/DDBJ whole genome shotgun (WGS) entry which is preliminary data.</text>
</comment>
<dbReference type="GO" id="GO:0005886">
    <property type="term" value="C:plasma membrane"/>
    <property type="evidence" value="ECO:0007669"/>
    <property type="project" value="UniProtKB-SubCell"/>
</dbReference>
<dbReference type="OrthoDB" id="3267562at2"/>
<dbReference type="EMBL" id="RJSG01000001">
    <property type="protein sequence ID" value="RNL81272.1"/>
    <property type="molecule type" value="Genomic_DNA"/>
</dbReference>
<keyword evidence="4 6" id="KW-1133">Transmembrane helix</keyword>
<protein>
    <submittedName>
        <fullName evidence="8">Type II secretion system protein</fullName>
    </submittedName>
</protein>
<evidence type="ECO:0000256" key="5">
    <source>
        <dbReference type="ARBA" id="ARBA00023136"/>
    </source>
</evidence>
<evidence type="ECO:0000256" key="1">
    <source>
        <dbReference type="ARBA" id="ARBA00004651"/>
    </source>
</evidence>
<accession>A0A3N0E095</accession>
<keyword evidence="5 6" id="KW-0472">Membrane</keyword>
<feature type="transmembrane region" description="Helical" evidence="6">
    <location>
        <begin position="102"/>
        <end position="121"/>
    </location>
</feature>
<feature type="transmembrane region" description="Helical" evidence="6">
    <location>
        <begin position="51"/>
        <end position="81"/>
    </location>
</feature>
<dbReference type="AlphaFoldDB" id="A0A3N0E095"/>
<gene>
    <name evidence="8" type="ORF">EFL95_02610</name>
</gene>
<evidence type="ECO:0000313" key="9">
    <source>
        <dbReference type="Proteomes" id="UP000277094"/>
    </source>
</evidence>
<evidence type="ECO:0000256" key="4">
    <source>
        <dbReference type="ARBA" id="ARBA00022989"/>
    </source>
</evidence>
<feature type="transmembrane region" description="Helical" evidence="6">
    <location>
        <begin position="215"/>
        <end position="238"/>
    </location>
</feature>
<evidence type="ECO:0000256" key="6">
    <source>
        <dbReference type="SAM" id="Phobius"/>
    </source>
</evidence>
<dbReference type="Proteomes" id="UP000277094">
    <property type="component" value="Unassembled WGS sequence"/>
</dbReference>
<evidence type="ECO:0000256" key="3">
    <source>
        <dbReference type="ARBA" id="ARBA00022692"/>
    </source>
</evidence>
<organism evidence="8 9">
    <name type="scientific">Nocardioides marmorisolisilvae</name>
    <dbReference type="NCBI Taxonomy" id="1542737"/>
    <lineage>
        <taxon>Bacteria</taxon>
        <taxon>Bacillati</taxon>
        <taxon>Actinomycetota</taxon>
        <taxon>Actinomycetes</taxon>
        <taxon>Propionibacteriales</taxon>
        <taxon>Nocardioidaceae</taxon>
        <taxon>Nocardioides</taxon>
    </lineage>
</organism>
<dbReference type="PANTHER" id="PTHR35007">
    <property type="entry name" value="INTEGRAL MEMBRANE PROTEIN-RELATED"/>
    <property type="match status" value="1"/>
</dbReference>
<dbReference type="InterPro" id="IPR018076">
    <property type="entry name" value="T2SS_GspF_dom"/>
</dbReference>
<keyword evidence="9" id="KW-1185">Reference proteome</keyword>
<comment type="subcellular location">
    <subcellularLocation>
        <location evidence="1">Cell membrane</location>
        <topology evidence="1">Multi-pass membrane protein</topology>
    </subcellularLocation>
</comment>
<dbReference type="PANTHER" id="PTHR35007:SF3">
    <property type="entry name" value="POSSIBLE CONSERVED ALANINE RICH MEMBRANE PROTEIN"/>
    <property type="match status" value="1"/>
</dbReference>
<proteinExistence type="predicted"/>
<keyword evidence="3 6" id="KW-0812">Transmembrane</keyword>
<dbReference type="RefSeq" id="WP_123232475.1">
    <property type="nucleotide sequence ID" value="NZ_RJSG01000001.1"/>
</dbReference>
<keyword evidence="2" id="KW-1003">Cell membrane</keyword>
<dbReference type="Pfam" id="PF00482">
    <property type="entry name" value="T2SSF"/>
    <property type="match status" value="1"/>
</dbReference>
<evidence type="ECO:0000259" key="7">
    <source>
        <dbReference type="Pfam" id="PF00482"/>
    </source>
</evidence>
<feature type="domain" description="Type II secretion system protein GspF" evidence="7">
    <location>
        <begin position="104"/>
        <end position="222"/>
    </location>
</feature>
<name>A0A3N0E095_9ACTN</name>
<reference evidence="8 9" key="1">
    <citation type="submission" date="2018-11" db="EMBL/GenBank/DDBJ databases">
        <authorList>
            <person name="Li F."/>
        </authorList>
    </citation>
    <scope>NUCLEOTIDE SEQUENCE [LARGE SCALE GENOMIC DNA]</scope>
    <source>
        <strain evidence="8 9">KIS18-7</strain>
    </source>
</reference>
<evidence type="ECO:0000313" key="8">
    <source>
        <dbReference type="EMBL" id="RNL81272.1"/>
    </source>
</evidence>
<evidence type="ECO:0000256" key="2">
    <source>
        <dbReference type="ARBA" id="ARBA00022475"/>
    </source>
</evidence>
<sequence>MSPFLAGLFASAAVAALVPLEGRLETTPGSGRPGGTAERALLLRLRGTLCILAAVGGWAVVGGVAGWAIGVVAALLSWRALSRLESPAAARRRRELERDVPIAVHLLAACLAAGAATVAALETVATAMPGAAGDELDLIRRRLQMGVDAGRVWRSVDGPLEELGRRMARAHESGASVEQAVTRLAEDLLNQNRARAEASARTVEVRAAAPLGLCFLSSFVLLGVVPLAAGLFSSLTLFR</sequence>